<dbReference type="EMBL" id="MFIZ01000022">
    <property type="protein sequence ID" value="OGG11642.1"/>
    <property type="molecule type" value="Genomic_DNA"/>
</dbReference>
<protein>
    <recommendedName>
        <fullName evidence="4">DUF1648 domain-containing protein</fullName>
    </recommendedName>
</protein>
<proteinExistence type="predicted"/>
<feature type="transmembrane region" description="Helical" evidence="1">
    <location>
        <begin position="21"/>
        <end position="46"/>
    </location>
</feature>
<accession>A0A1F5ZHQ0</accession>
<dbReference type="STRING" id="1798370.A2Z00_01125"/>
<dbReference type="Proteomes" id="UP000177268">
    <property type="component" value="Unassembled WGS sequence"/>
</dbReference>
<keyword evidence="1" id="KW-0812">Transmembrane</keyword>
<name>A0A1F5ZHQ0_9BACT</name>
<evidence type="ECO:0000313" key="2">
    <source>
        <dbReference type="EMBL" id="OGG11642.1"/>
    </source>
</evidence>
<reference evidence="2 3" key="1">
    <citation type="journal article" date="2016" name="Nat. Commun.">
        <title>Thousands of microbial genomes shed light on interconnected biogeochemical processes in an aquifer system.</title>
        <authorList>
            <person name="Anantharaman K."/>
            <person name="Brown C.T."/>
            <person name="Hug L.A."/>
            <person name="Sharon I."/>
            <person name="Castelle C.J."/>
            <person name="Probst A.J."/>
            <person name="Thomas B.C."/>
            <person name="Singh A."/>
            <person name="Wilkins M.J."/>
            <person name="Karaoz U."/>
            <person name="Brodie E.L."/>
            <person name="Williams K.H."/>
            <person name="Hubbard S.S."/>
            <person name="Banfield J.F."/>
        </authorList>
    </citation>
    <scope>NUCLEOTIDE SEQUENCE [LARGE SCALE GENOMIC DNA]</scope>
</reference>
<sequence>MKLLNHQAQHFSSHWKTMRSNWIIGLVNKFVLGFTVLSILAILWRWHLLPPAIPLWYSRPWGIDQLAPPIWLLVLPISSIIVYLLNLVIAIYVTHEYLIFTQILFLSSFVISLLSFITLIKILFLVT</sequence>
<dbReference type="AlphaFoldDB" id="A0A1F5ZHQ0"/>
<feature type="transmembrane region" description="Helical" evidence="1">
    <location>
        <begin position="103"/>
        <end position="126"/>
    </location>
</feature>
<gene>
    <name evidence="2" type="ORF">A2Z00_01125</name>
</gene>
<organism evidence="2 3">
    <name type="scientific">Candidatus Gottesmanbacteria bacterium RBG_13_45_10</name>
    <dbReference type="NCBI Taxonomy" id="1798370"/>
    <lineage>
        <taxon>Bacteria</taxon>
        <taxon>Candidatus Gottesmaniibacteriota</taxon>
    </lineage>
</organism>
<keyword evidence="1" id="KW-0472">Membrane</keyword>
<comment type="caution">
    <text evidence="2">The sequence shown here is derived from an EMBL/GenBank/DDBJ whole genome shotgun (WGS) entry which is preliminary data.</text>
</comment>
<feature type="transmembrane region" description="Helical" evidence="1">
    <location>
        <begin position="66"/>
        <end position="91"/>
    </location>
</feature>
<evidence type="ECO:0008006" key="4">
    <source>
        <dbReference type="Google" id="ProtNLM"/>
    </source>
</evidence>
<evidence type="ECO:0000256" key="1">
    <source>
        <dbReference type="SAM" id="Phobius"/>
    </source>
</evidence>
<keyword evidence="1" id="KW-1133">Transmembrane helix</keyword>
<evidence type="ECO:0000313" key="3">
    <source>
        <dbReference type="Proteomes" id="UP000177268"/>
    </source>
</evidence>